<accession>D2VW33</accession>
<dbReference type="InterPro" id="IPR009008">
    <property type="entry name" value="Val/Leu/Ile-tRNA-synth_edit"/>
</dbReference>
<evidence type="ECO:0000259" key="8">
    <source>
        <dbReference type="Pfam" id="PF08264"/>
    </source>
</evidence>
<dbReference type="GO" id="GO:0004823">
    <property type="term" value="F:leucine-tRNA ligase activity"/>
    <property type="evidence" value="ECO:0007669"/>
    <property type="project" value="InterPro"/>
</dbReference>
<dbReference type="InterPro" id="IPR013155">
    <property type="entry name" value="M/V/L/I-tRNA-synth_anticd-bd"/>
</dbReference>
<dbReference type="PANTHER" id="PTHR45794">
    <property type="entry name" value="LEUCYL-TRNA SYNTHETASE"/>
    <property type="match status" value="1"/>
</dbReference>
<dbReference type="AlphaFoldDB" id="D2VW33"/>
<feature type="domain" description="Methionyl/Valyl/Leucyl/Isoleucyl-tRNA synthetase anticodon-binding" evidence="8">
    <location>
        <begin position="650"/>
        <end position="743"/>
    </location>
</feature>
<evidence type="ECO:0000256" key="3">
    <source>
        <dbReference type="ARBA" id="ARBA00022741"/>
    </source>
</evidence>
<dbReference type="Gene3D" id="3.90.740.10">
    <property type="entry name" value="Valyl/Leucyl/Isoleucyl-tRNA synthetase, editing domain"/>
    <property type="match status" value="1"/>
</dbReference>
<evidence type="ECO:0000256" key="1">
    <source>
        <dbReference type="ARBA" id="ARBA00005594"/>
    </source>
</evidence>
<reference evidence="9 10" key="1">
    <citation type="journal article" date="2010" name="Cell">
        <title>The genome of Naegleria gruberi illuminates early eukaryotic versatility.</title>
        <authorList>
            <person name="Fritz-Laylin L.K."/>
            <person name="Prochnik S.E."/>
            <person name="Ginger M.L."/>
            <person name="Dacks J.B."/>
            <person name="Carpenter M.L."/>
            <person name="Field M.C."/>
            <person name="Kuo A."/>
            <person name="Paredez A."/>
            <person name="Chapman J."/>
            <person name="Pham J."/>
            <person name="Shu S."/>
            <person name="Neupane R."/>
            <person name="Cipriano M."/>
            <person name="Mancuso J."/>
            <person name="Tu H."/>
            <person name="Salamov A."/>
            <person name="Lindquist E."/>
            <person name="Shapiro H."/>
            <person name="Lucas S."/>
            <person name="Grigoriev I.V."/>
            <person name="Cande W.Z."/>
            <person name="Fulton C."/>
            <person name="Rokhsar D.S."/>
            <person name="Dawson S.C."/>
        </authorList>
    </citation>
    <scope>NUCLEOTIDE SEQUENCE [LARGE SCALE GENOMIC DNA]</scope>
    <source>
        <strain evidence="9 10">NEG-M</strain>
    </source>
</reference>
<dbReference type="Proteomes" id="UP000006671">
    <property type="component" value="Unassembled WGS sequence"/>
</dbReference>
<dbReference type="InParanoid" id="D2VW33"/>
<dbReference type="GO" id="GO:0005524">
    <property type="term" value="F:ATP binding"/>
    <property type="evidence" value="ECO:0007669"/>
    <property type="project" value="UniProtKB-KW"/>
</dbReference>
<name>D2VW33_NAEGR</name>
<dbReference type="RefSeq" id="XP_002671688.1">
    <property type="nucleotide sequence ID" value="XM_002671642.1"/>
</dbReference>
<dbReference type="GO" id="GO:0006429">
    <property type="term" value="P:leucyl-tRNA aminoacylation"/>
    <property type="evidence" value="ECO:0007669"/>
    <property type="project" value="InterPro"/>
</dbReference>
<feature type="compositionally biased region" description="Low complexity" evidence="7">
    <location>
        <begin position="10"/>
        <end position="26"/>
    </location>
</feature>
<keyword evidence="10" id="KW-1185">Reference proteome</keyword>
<comment type="similarity">
    <text evidence="1">Belongs to the class-I aminoacyl-tRNA synthetase family.</text>
</comment>
<organism evidence="10">
    <name type="scientific">Naegleria gruberi</name>
    <name type="common">Amoeba</name>
    <dbReference type="NCBI Taxonomy" id="5762"/>
    <lineage>
        <taxon>Eukaryota</taxon>
        <taxon>Discoba</taxon>
        <taxon>Heterolobosea</taxon>
        <taxon>Tetramitia</taxon>
        <taxon>Eutetramitia</taxon>
        <taxon>Vahlkampfiidae</taxon>
        <taxon>Naegleria</taxon>
    </lineage>
</organism>
<dbReference type="STRING" id="5762.D2VW33"/>
<keyword evidence="2" id="KW-0436">Ligase</keyword>
<evidence type="ECO:0000256" key="5">
    <source>
        <dbReference type="ARBA" id="ARBA00022917"/>
    </source>
</evidence>
<dbReference type="PANTHER" id="PTHR45794:SF1">
    <property type="entry name" value="LEUCINE--TRNA LIGASE, CYTOPLASMIC"/>
    <property type="match status" value="1"/>
</dbReference>
<gene>
    <name evidence="9" type="ORF">NAEGRDRAFT_81443</name>
</gene>
<evidence type="ECO:0000256" key="6">
    <source>
        <dbReference type="ARBA" id="ARBA00023146"/>
    </source>
</evidence>
<evidence type="ECO:0000256" key="4">
    <source>
        <dbReference type="ARBA" id="ARBA00022840"/>
    </source>
</evidence>
<dbReference type="VEuPathDB" id="AmoebaDB:NAEGRDRAFT_81443"/>
<keyword evidence="3" id="KW-0547">Nucleotide-binding</keyword>
<dbReference type="GO" id="GO:0002161">
    <property type="term" value="F:aminoacyl-tRNA deacylase activity"/>
    <property type="evidence" value="ECO:0007669"/>
    <property type="project" value="InterPro"/>
</dbReference>
<dbReference type="InterPro" id="IPR004493">
    <property type="entry name" value="Leu-tRNA-synth_Ia_arc/euk"/>
</dbReference>
<dbReference type="Pfam" id="PF08264">
    <property type="entry name" value="Anticodon_1"/>
    <property type="match status" value="1"/>
</dbReference>
<keyword evidence="5" id="KW-0648">Protein biosynthesis</keyword>
<evidence type="ECO:0000256" key="2">
    <source>
        <dbReference type="ARBA" id="ARBA00022598"/>
    </source>
</evidence>
<dbReference type="GeneID" id="8853971"/>
<keyword evidence="6 9" id="KW-0030">Aminoacyl-tRNA synthetase</keyword>
<evidence type="ECO:0000313" key="9">
    <source>
        <dbReference type="EMBL" id="EFC38944.1"/>
    </source>
</evidence>
<proteinExistence type="inferred from homology"/>
<dbReference type="eggNOG" id="KOG0437">
    <property type="taxonomic scope" value="Eukaryota"/>
</dbReference>
<protein>
    <submittedName>
        <fullName evidence="9">Leucyl-tRNA synthetase</fullName>
    </submittedName>
</protein>
<dbReference type="KEGG" id="ngr:NAEGRDRAFT_81443"/>
<evidence type="ECO:0000256" key="7">
    <source>
        <dbReference type="SAM" id="MobiDB-lite"/>
    </source>
</evidence>
<dbReference type="EMBL" id="GG738903">
    <property type="protein sequence ID" value="EFC38944.1"/>
    <property type="molecule type" value="Genomic_DNA"/>
</dbReference>
<sequence length="855" mass="98767">MIGAGGMPGAGADAAGSSDDAPPSGAQPKLSRLLQIEQDFAAKDDLGIISEIHDSNQKILLISCHTLNADHSLNTDHVIVKIDTIIRSYKIRNPNTTIKAPLMIKTSNSEAFLQRLNKLGVCREVKENIVFYDEISKFSKFASLFCDCCFQNMLERKQIGFNFKTLYMLKMQLRRPYPSCLDRFKSDIIIGAYIAFPEFVFGVTNVWINENESFGVYKMKNSDQLLIHSQSQVVLENLFYLGYIESMESLVSIQGSSLLGSRVSFRGSKSDKLYILPCISLMNNLIMASVPSQVELDYKSWLNIGTREDWKSYVDQCAPTPFLNNSNPTIGYFPALYKGPKHLFNRSDASFVNIEEVWDILHNNKLPEKRPKDRNTSPGEVTVLLDETFDSNVLRRFLQLKLRFPLNQNVLSLRGKIVDWLFNHNLVLPVTEDRTTTQLVIRNESITDSSETAIFYPVINDEQISNLFLKQEYLTKLKNSLSAFLILLFNYLEKNGIDYERDHPFRDYLDANQTIWKDYDKNLIHYQLVGSTKILSELSYQSMFPKLKPSMIISNQYMLLDGMRMEIQNMDDLKRQLIDLYSATAYRMTIVHGMFDDPSFDRTVANSYILSLNNYLEILESHSKTEVIEEEELDELDYLFIALSSKHLLKSYSYYAEFNIRYAFNDGWYTAQMVFKEYVQRKNFIKRKPNTLLINNFLKNQLRILHPIIPAFASYCWTDILGIKDSILCYENIPLPDPKYLLSNHLIRAVLPKSKLRKRKYSTARITVCDKKEEWHVKALAALKAHEEYINSQDCLNKLFLYVKDYLKEKDIKTIMRYMSALCELYKELGSDIFMNGMNMNCSSHILNGLVNNSN</sequence>
<keyword evidence="4" id="KW-0067">ATP-binding</keyword>
<evidence type="ECO:0000313" key="10">
    <source>
        <dbReference type="Proteomes" id="UP000006671"/>
    </source>
</evidence>
<feature type="region of interest" description="Disordered" evidence="7">
    <location>
        <begin position="1"/>
        <end position="27"/>
    </location>
</feature>
<dbReference type="InterPro" id="IPR009080">
    <property type="entry name" value="tRNAsynth_Ia_anticodon-bd"/>
</dbReference>
<dbReference type="SUPFAM" id="SSF47323">
    <property type="entry name" value="Anticodon-binding domain of a subclass of class I aminoacyl-tRNA synthetases"/>
    <property type="match status" value="1"/>
</dbReference>